<dbReference type="OrthoDB" id="9810952at2"/>
<feature type="transmembrane region" description="Helical" evidence="12">
    <location>
        <begin position="137"/>
        <end position="165"/>
    </location>
</feature>
<dbReference type="InterPro" id="IPR004772">
    <property type="entry name" value="TrkH"/>
</dbReference>
<feature type="binding site" evidence="11">
    <location>
        <position position="318"/>
    </location>
    <ligand>
        <name>K(+)</name>
        <dbReference type="ChEBI" id="CHEBI:29103"/>
    </ligand>
</feature>
<evidence type="ECO:0000256" key="7">
    <source>
        <dbReference type="ARBA" id="ARBA00022989"/>
    </source>
</evidence>
<evidence type="ECO:0000256" key="10">
    <source>
        <dbReference type="PIRNR" id="PIRNR006247"/>
    </source>
</evidence>
<feature type="binding site" evidence="11">
    <location>
        <position position="115"/>
    </location>
    <ligand>
        <name>K(+)</name>
        <dbReference type="ChEBI" id="CHEBI:29103"/>
    </ligand>
</feature>
<dbReference type="GO" id="GO:0015379">
    <property type="term" value="F:potassium:chloride symporter activity"/>
    <property type="evidence" value="ECO:0007669"/>
    <property type="project" value="InterPro"/>
</dbReference>
<feature type="binding site" evidence="11">
    <location>
        <position position="116"/>
    </location>
    <ligand>
        <name>K(+)</name>
        <dbReference type="ChEBI" id="CHEBI:29103"/>
    </ligand>
</feature>
<dbReference type="PIRSF" id="PIRSF006247">
    <property type="entry name" value="TrkH"/>
    <property type="match status" value="1"/>
</dbReference>
<feature type="transmembrane region" description="Helical" evidence="12">
    <location>
        <begin position="458"/>
        <end position="479"/>
    </location>
</feature>
<keyword evidence="14" id="KW-1185">Reference proteome</keyword>
<evidence type="ECO:0000256" key="4">
    <source>
        <dbReference type="ARBA" id="ARBA00022538"/>
    </source>
</evidence>
<evidence type="ECO:0000256" key="1">
    <source>
        <dbReference type="ARBA" id="ARBA00004651"/>
    </source>
</evidence>
<sequence>MTKERAYFVLFLNGLFLLPVGAAMLVPAIVDIVSASGGDDAVNFLTSAAVVGGVAALLVAAFRRPDFRLPDRRTGYLVTVSAWLSVSMCGAIPLYGSLDISFTDALFESVSALTTTGATVLTGLDDMPQGLLLWRSLLQWIGGVGIIVMALSVLPALSVGGMQFFRSESSDVSEKPFPKVRQLAQAIAAVYVSLTLACAIALIFAGMPVFDAINHAMTTIATGGFSIKDASIGFYNSLPIELVTEVFMVAGALPLAFYAVFLTQRGRNRVVDQQIGAFLLILSLAISLCTAWNISQGMTPQEALRLSAFNVTSIITDTGFATTDFSTWGSFAIGLFFMLYLVGGCAGSTAGAIKIFRWQLLFSGSVAGLRRMLHPNVVVSMRYQEKAVSDDAISAVRNFFFLYLMTLLVLSLLVMATGLDFLSATSAVAQGMANAGPGLGPVVGPGTNFAAIPETAKWLIMLAMVLGRLELVTFYVVLLPSFWMR</sequence>
<keyword evidence="2 10" id="KW-0813">Transport</keyword>
<dbReference type="Pfam" id="PF02386">
    <property type="entry name" value="TrkH"/>
    <property type="match status" value="1"/>
</dbReference>
<feature type="transmembrane region" description="Helical" evidence="12">
    <location>
        <begin position="74"/>
        <end position="96"/>
    </location>
</feature>
<keyword evidence="10" id="KW-0997">Cell inner membrane</keyword>
<keyword evidence="8 10" id="KW-0406">Ion transport</keyword>
<comment type="subcellular location">
    <subcellularLocation>
        <location evidence="10">Cell inner membrane</location>
        <topology evidence="10">Multi-pass membrane protein</topology>
    </subcellularLocation>
    <subcellularLocation>
        <location evidence="1">Cell membrane</location>
        <topology evidence="1">Multi-pass membrane protein</topology>
    </subcellularLocation>
</comment>
<keyword evidence="9 10" id="KW-0472">Membrane</keyword>
<dbReference type="RefSeq" id="WP_068879777.1">
    <property type="nucleotide sequence ID" value="NZ_LNTU01000001.1"/>
</dbReference>
<feature type="transmembrane region" description="Helical" evidence="12">
    <location>
        <begin position="399"/>
        <end position="419"/>
    </location>
</feature>
<comment type="function">
    <text evidence="10">Low-affinity potassium transport system. Interacts with Trk system potassium uptake protein TrkA.</text>
</comment>
<feature type="binding site" evidence="11">
    <location>
        <position position="223"/>
    </location>
    <ligand>
        <name>K(+)</name>
        <dbReference type="ChEBI" id="CHEBI:29103"/>
    </ligand>
</feature>
<dbReference type="PANTHER" id="PTHR32024:SF3">
    <property type="entry name" value="TRK SYSTEM POTASSIUM UPTAKE PROTEIN"/>
    <property type="match status" value="1"/>
</dbReference>
<keyword evidence="6 10" id="KW-0630">Potassium</keyword>
<gene>
    <name evidence="13" type="ORF">ATN84_01565</name>
</gene>
<keyword evidence="4 10" id="KW-0633">Potassium transport</keyword>
<keyword evidence="3 10" id="KW-1003">Cell membrane</keyword>
<reference evidence="13 14" key="1">
    <citation type="submission" date="2015-11" db="EMBL/GenBank/DDBJ databases">
        <title>Draft genome sequence of Paramesorhizobium deserti A-3-E, a strain highly resistant to diverse beta-lactam antibiotics.</title>
        <authorList>
            <person name="Lv R."/>
            <person name="Yang X."/>
            <person name="Fang N."/>
            <person name="Guo J."/>
            <person name="Luo X."/>
            <person name="Peng F."/>
            <person name="Yang R."/>
            <person name="Cui Y."/>
            <person name="Fang C."/>
            <person name="Song Y."/>
        </authorList>
    </citation>
    <scope>NUCLEOTIDE SEQUENCE [LARGE SCALE GENOMIC DNA]</scope>
    <source>
        <strain evidence="13 14">A-3-E</strain>
    </source>
</reference>
<keyword evidence="5 12" id="KW-0812">Transmembrane</keyword>
<feature type="transmembrane region" description="Helical" evidence="12">
    <location>
        <begin position="7"/>
        <end position="30"/>
    </location>
</feature>
<feature type="transmembrane region" description="Helical" evidence="12">
    <location>
        <begin position="246"/>
        <end position="263"/>
    </location>
</feature>
<keyword evidence="7 12" id="KW-1133">Transmembrane helix</keyword>
<proteinExistence type="inferred from homology"/>
<feature type="transmembrane region" description="Helical" evidence="12">
    <location>
        <begin position="42"/>
        <end position="62"/>
    </location>
</feature>
<feature type="transmembrane region" description="Helical" evidence="12">
    <location>
        <begin position="331"/>
        <end position="353"/>
    </location>
</feature>
<dbReference type="AlphaFoldDB" id="A0A135HZC6"/>
<evidence type="ECO:0000256" key="2">
    <source>
        <dbReference type="ARBA" id="ARBA00022448"/>
    </source>
</evidence>
<dbReference type="EMBL" id="LNTU01000001">
    <property type="protein sequence ID" value="KXF78508.1"/>
    <property type="molecule type" value="Genomic_DNA"/>
</dbReference>
<dbReference type="GO" id="GO:0046872">
    <property type="term" value="F:metal ion binding"/>
    <property type="evidence" value="ECO:0007669"/>
    <property type="project" value="UniProtKB-KW"/>
</dbReference>
<dbReference type="Proteomes" id="UP000070107">
    <property type="component" value="Unassembled WGS sequence"/>
</dbReference>
<evidence type="ECO:0000256" key="11">
    <source>
        <dbReference type="PIRSR" id="PIRSR006247-1"/>
    </source>
</evidence>
<organism evidence="13 14">
    <name type="scientific">Paramesorhizobium deserti</name>
    <dbReference type="NCBI Taxonomy" id="1494590"/>
    <lineage>
        <taxon>Bacteria</taxon>
        <taxon>Pseudomonadati</taxon>
        <taxon>Pseudomonadota</taxon>
        <taxon>Alphaproteobacteria</taxon>
        <taxon>Hyphomicrobiales</taxon>
        <taxon>Phyllobacteriaceae</taxon>
        <taxon>Paramesorhizobium</taxon>
    </lineage>
</organism>
<keyword evidence="11" id="KW-0479">Metal-binding</keyword>
<evidence type="ECO:0000313" key="14">
    <source>
        <dbReference type="Proteomes" id="UP000070107"/>
    </source>
</evidence>
<evidence type="ECO:0000256" key="3">
    <source>
        <dbReference type="ARBA" id="ARBA00022475"/>
    </source>
</evidence>
<evidence type="ECO:0000256" key="8">
    <source>
        <dbReference type="ARBA" id="ARBA00023065"/>
    </source>
</evidence>
<protein>
    <recommendedName>
        <fullName evidence="10">Trk system potassium uptake protein</fullName>
    </recommendedName>
</protein>
<evidence type="ECO:0000256" key="6">
    <source>
        <dbReference type="ARBA" id="ARBA00022958"/>
    </source>
</evidence>
<evidence type="ECO:0000256" key="9">
    <source>
        <dbReference type="ARBA" id="ARBA00023136"/>
    </source>
</evidence>
<evidence type="ECO:0000256" key="5">
    <source>
        <dbReference type="ARBA" id="ARBA00022692"/>
    </source>
</evidence>
<dbReference type="PANTHER" id="PTHR32024">
    <property type="entry name" value="TRK SYSTEM POTASSIUM UPTAKE PROTEIN TRKG-RELATED"/>
    <property type="match status" value="1"/>
</dbReference>
<feature type="transmembrane region" description="Helical" evidence="12">
    <location>
        <begin position="275"/>
        <end position="294"/>
    </location>
</feature>
<evidence type="ECO:0000256" key="12">
    <source>
        <dbReference type="SAM" id="Phobius"/>
    </source>
</evidence>
<comment type="similarity">
    <text evidence="10">Belongs to the TrkH potassium transport family.</text>
</comment>
<comment type="caution">
    <text evidence="13">The sequence shown here is derived from an EMBL/GenBank/DDBJ whole genome shotgun (WGS) entry which is preliminary data.</text>
</comment>
<evidence type="ECO:0000313" key="13">
    <source>
        <dbReference type="EMBL" id="KXF78508.1"/>
    </source>
</evidence>
<accession>A0A135HZC6</accession>
<name>A0A135HZC6_9HYPH</name>
<feature type="binding site" evidence="11">
    <location>
        <position position="434"/>
    </location>
    <ligand>
        <name>K(+)</name>
        <dbReference type="ChEBI" id="CHEBI:29103"/>
    </ligand>
</feature>
<dbReference type="InterPro" id="IPR003445">
    <property type="entry name" value="Cat_transpt"/>
</dbReference>
<dbReference type="STRING" id="1494590.ATN84_01565"/>
<dbReference type="GO" id="GO:0005886">
    <property type="term" value="C:plasma membrane"/>
    <property type="evidence" value="ECO:0007669"/>
    <property type="project" value="UniProtKB-SubCell"/>
</dbReference>
<feature type="transmembrane region" description="Helical" evidence="12">
    <location>
        <begin position="186"/>
        <end position="207"/>
    </location>
</feature>